<dbReference type="Proteomes" id="UP001500827">
    <property type="component" value="Unassembled WGS sequence"/>
</dbReference>
<protein>
    <submittedName>
        <fullName evidence="2">Uncharacterized protein</fullName>
    </submittedName>
</protein>
<keyword evidence="3" id="KW-1185">Reference proteome</keyword>
<proteinExistence type="predicted"/>
<dbReference type="EMBL" id="BAABBM010000001">
    <property type="protein sequence ID" value="GAA3891709.1"/>
    <property type="molecule type" value="Genomic_DNA"/>
</dbReference>
<gene>
    <name evidence="2" type="ORF">GCM10022276_08530</name>
</gene>
<evidence type="ECO:0000313" key="2">
    <source>
        <dbReference type="EMBL" id="GAA3891709.1"/>
    </source>
</evidence>
<evidence type="ECO:0000256" key="1">
    <source>
        <dbReference type="SAM" id="SignalP"/>
    </source>
</evidence>
<evidence type="ECO:0000313" key="3">
    <source>
        <dbReference type="Proteomes" id="UP001500827"/>
    </source>
</evidence>
<name>A0ABP7KZ29_9SPHN</name>
<comment type="caution">
    <text evidence="2">The sequence shown here is derived from an EMBL/GenBank/DDBJ whole genome shotgun (WGS) entry which is preliminary data.</text>
</comment>
<accession>A0ABP7KZ29</accession>
<reference evidence="3" key="1">
    <citation type="journal article" date="2019" name="Int. J. Syst. Evol. Microbiol.">
        <title>The Global Catalogue of Microorganisms (GCM) 10K type strain sequencing project: providing services to taxonomists for standard genome sequencing and annotation.</title>
        <authorList>
            <consortium name="The Broad Institute Genomics Platform"/>
            <consortium name="The Broad Institute Genome Sequencing Center for Infectious Disease"/>
            <person name="Wu L."/>
            <person name="Ma J."/>
        </authorList>
    </citation>
    <scope>NUCLEOTIDE SEQUENCE [LARGE SCALE GENOMIC DNA]</scope>
    <source>
        <strain evidence="3">JCM 17543</strain>
    </source>
</reference>
<dbReference type="RefSeq" id="WP_344698450.1">
    <property type="nucleotide sequence ID" value="NZ_BAABBM010000001.1"/>
</dbReference>
<organism evidence="2 3">
    <name type="scientific">Sphingomonas limnosediminicola</name>
    <dbReference type="NCBI Taxonomy" id="940133"/>
    <lineage>
        <taxon>Bacteria</taxon>
        <taxon>Pseudomonadati</taxon>
        <taxon>Pseudomonadota</taxon>
        <taxon>Alphaproteobacteria</taxon>
        <taxon>Sphingomonadales</taxon>
        <taxon>Sphingomonadaceae</taxon>
        <taxon>Sphingomonas</taxon>
    </lineage>
</organism>
<feature type="signal peptide" evidence="1">
    <location>
        <begin position="1"/>
        <end position="21"/>
    </location>
</feature>
<feature type="chain" id="PRO_5047359852" evidence="1">
    <location>
        <begin position="22"/>
        <end position="107"/>
    </location>
</feature>
<keyword evidence="1" id="KW-0732">Signal</keyword>
<sequence>MGNWLVVAAVVLMAGSTGAKAQMKSLSAIDVASVARTRTLDLRLGPQFGTETHVPLVASMLLRQDVTPNAAFGVGLANIYSKRRLSQRPDDPPASSRKPAVTFLLKF</sequence>